<gene>
    <name evidence="2" type="ORF">EI545_04295</name>
</gene>
<evidence type="ECO:0000313" key="3">
    <source>
        <dbReference type="Proteomes" id="UP000282002"/>
    </source>
</evidence>
<proteinExistence type="predicted"/>
<dbReference type="EMBL" id="CP034328">
    <property type="protein sequence ID" value="AZL58127.1"/>
    <property type="molecule type" value="Genomic_DNA"/>
</dbReference>
<dbReference type="AlphaFoldDB" id="A0A3S8U3E0"/>
<feature type="transmembrane region" description="Helical" evidence="1">
    <location>
        <begin position="47"/>
        <end position="70"/>
    </location>
</feature>
<keyword evidence="3" id="KW-1185">Reference proteome</keyword>
<dbReference type="Proteomes" id="UP000282002">
    <property type="component" value="Chromosome"/>
</dbReference>
<feature type="transmembrane region" description="Helical" evidence="1">
    <location>
        <begin position="82"/>
        <end position="103"/>
    </location>
</feature>
<sequence>MRDVLRLSLPLTLWLITFSALYGLHGLICAGNWGADPGLGSLPLGRTALLVAAAVALLTQGAMIFLLLGSRVGAASGFVRQTSLALAVVALVATVWTVVPIALLPTCGN</sequence>
<accession>A0A3S8U3E0</accession>
<organism evidence="2 3">
    <name type="scientific">Tabrizicola piscis</name>
    <dbReference type="NCBI Taxonomy" id="2494374"/>
    <lineage>
        <taxon>Bacteria</taxon>
        <taxon>Pseudomonadati</taxon>
        <taxon>Pseudomonadota</taxon>
        <taxon>Alphaproteobacteria</taxon>
        <taxon>Rhodobacterales</taxon>
        <taxon>Paracoccaceae</taxon>
        <taxon>Tabrizicola</taxon>
    </lineage>
</organism>
<dbReference type="RefSeq" id="WP_125324328.1">
    <property type="nucleotide sequence ID" value="NZ_CP034328.1"/>
</dbReference>
<reference evidence="2 3" key="1">
    <citation type="submission" date="2018-12" db="EMBL/GenBank/DDBJ databases">
        <title>Complete genome sequencing of Tabrizicola sp. K13M18.</title>
        <authorList>
            <person name="Bae J.-W."/>
        </authorList>
    </citation>
    <scope>NUCLEOTIDE SEQUENCE [LARGE SCALE GENOMIC DNA]</scope>
    <source>
        <strain evidence="2 3">K13M18</strain>
    </source>
</reference>
<keyword evidence="1" id="KW-0472">Membrane</keyword>
<evidence type="ECO:0000256" key="1">
    <source>
        <dbReference type="SAM" id="Phobius"/>
    </source>
</evidence>
<dbReference type="OrthoDB" id="7433399at2"/>
<protein>
    <submittedName>
        <fullName evidence="2">Uncharacterized protein</fullName>
    </submittedName>
</protein>
<evidence type="ECO:0000313" key="2">
    <source>
        <dbReference type="EMBL" id="AZL58127.1"/>
    </source>
</evidence>
<keyword evidence="1" id="KW-0812">Transmembrane</keyword>
<name>A0A3S8U3E0_9RHOB</name>
<keyword evidence="1" id="KW-1133">Transmembrane helix</keyword>
<dbReference type="KEGG" id="taw:EI545_04295"/>
<feature type="transmembrane region" description="Helical" evidence="1">
    <location>
        <begin position="12"/>
        <end position="35"/>
    </location>
</feature>